<dbReference type="GO" id="GO:0046872">
    <property type="term" value="F:metal ion binding"/>
    <property type="evidence" value="ECO:0007669"/>
    <property type="project" value="UniProtKB-KW"/>
</dbReference>
<comment type="similarity">
    <text evidence="3 14">Belongs to the peptidase M16 family.</text>
</comment>
<dbReference type="InterPro" id="IPR011249">
    <property type="entry name" value="Metalloenz_LuxS/M16"/>
</dbReference>
<comment type="cofactor">
    <cofactor evidence="1">
        <name>Zn(2+)</name>
        <dbReference type="ChEBI" id="CHEBI:29105"/>
    </cofactor>
</comment>
<keyword evidence="7" id="KW-0479">Metal-binding</keyword>
<evidence type="ECO:0000256" key="12">
    <source>
        <dbReference type="ARBA" id="ARBA00031184"/>
    </source>
</evidence>
<dbReference type="OrthoDB" id="9811314at2"/>
<evidence type="ECO:0000259" key="18">
    <source>
        <dbReference type="Pfam" id="PF22456"/>
    </source>
</evidence>
<sequence length="955" mass="105949">MRLTNTLWSFGLVVALGVALGCQPEGAQQEVVAQAPSQPVVSPIDDRQYRALELDNGLQVLLVSDAKTQKAAAALDVYVGSGDNPKGRGGLAHFLEHMLFLGTEKYPDPAEYEQYITEHGGNRNAYTSFDHTNYFFDVNAEHFTEALDRFAQFFVSPKMDAEYVDREMNAVQAEYQMGLKSDGRRGLDVLQALMHPEHPYSQFSVGSLESLADRPDQPIRADLLAFYERYYVAGNMRLVVLGAESLDALEAMVKASFSEVPAGDVVHDPVNVSIFPETLLPSLVSIEPTAANRSLEIIFPIGDYTEQYLSDPARYLGHLLGHEGPTSLLAQLKREGLAESLSAGASFRWRGGALFYIDIKLTEAGIEQSNRIVQMTHSALAHLRQEGAKSWVFDELKQLSDLNFRFQEKGEPIRYVSRLASSMHDFPVRDWLRGGTYLEQFDAELTQGLLDSMSPEKALVTLSYPGIKTDTLSPNYQTPYALVSADDIAKPLPEDDAALANIDLPAPNAFIAKNVDVVSLDETPAKLPVMSIDQGVAVWFQHDDEFEVPKGALNVNFRSALVGQSVEVDMALELYTALVSDQANDFAYAAQIAGLQSSVYRHSRGISMRVNGYNDKQVALLQRLLAVMQAMEFSEERFNNLRAERVRQIENKSAQRPASQIMGALREALNHSSWSDDQQLAALQNLTLGGVKSQAAAFWDSVNVEVLLYGNYVDEDVVAVRSALGSLVREGSVDLPALGVTNLDQDQRQQLTQELEHDDAVVSWYIQGSDRSVQQQALYALTGQALKSGFFQQLRTEQQLGYIASAFSWPQSRVPGLVMIIQSPSHSSLDVRDAIATFLQAVPSDIDEAAFNRHRQALVAEINEPFKNLWERAEFLWQSLGEGDHTFSSKQDLADAVSKISYSDWLAFFKTQVLETHRSLLVVAPGKFDKRPAEPIEHKQPAEAKLANKRFAIEL</sequence>
<dbReference type="PANTHER" id="PTHR43690">
    <property type="entry name" value="NARDILYSIN"/>
    <property type="match status" value="1"/>
</dbReference>
<feature type="domain" description="Peptidase M16 N-terminal" evidence="15">
    <location>
        <begin position="60"/>
        <end position="196"/>
    </location>
</feature>
<dbReference type="FunFam" id="3.30.830.10:FF:000005">
    <property type="entry name" value="nardilysin isoform X1"/>
    <property type="match status" value="1"/>
</dbReference>
<dbReference type="PANTHER" id="PTHR43690:SF18">
    <property type="entry name" value="INSULIN-DEGRADING ENZYME-RELATED"/>
    <property type="match status" value="1"/>
</dbReference>
<protein>
    <recommendedName>
        <fullName evidence="5">Protease 3</fullName>
        <ecNumber evidence="4">3.4.24.55</ecNumber>
    </recommendedName>
    <alternativeName>
        <fullName evidence="13">Pitrilysin</fullName>
    </alternativeName>
    <alternativeName>
        <fullName evidence="12">Protease III</fullName>
    </alternativeName>
    <alternativeName>
        <fullName evidence="11">Protease pi</fullName>
    </alternativeName>
</protein>
<dbReference type="Proteomes" id="UP000005615">
    <property type="component" value="Unassembled WGS sequence"/>
</dbReference>
<comment type="caution">
    <text evidence="19">The sequence shown here is derived from an EMBL/GenBank/DDBJ whole genome shotgun (WGS) entry which is preliminary data.</text>
</comment>
<evidence type="ECO:0000259" key="17">
    <source>
        <dbReference type="Pfam" id="PF16187"/>
    </source>
</evidence>
<dbReference type="InterPro" id="IPR032632">
    <property type="entry name" value="Peptidase_M16_M"/>
</dbReference>
<evidence type="ECO:0000256" key="3">
    <source>
        <dbReference type="ARBA" id="ARBA00007261"/>
    </source>
</evidence>
<evidence type="ECO:0000259" key="15">
    <source>
        <dbReference type="Pfam" id="PF00675"/>
    </source>
</evidence>
<comment type="function">
    <text evidence="2">Endopeptidase that degrades small peptides of less than 7 kDa, such as glucagon and insulin.</text>
</comment>
<dbReference type="EMBL" id="AEIG01000055">
    <property type="protein sequence ID" value="EGG29349.1"/>
    <property type="molecule type" value="Genomic_DNA"/>
</dbReference>
<dbReference type="Pfam" id="PF00675">
    <property type="entry name" value="Peptidase_M16"/>
    <property type="match status" value="1"/>
</dbReference>
<name>F3L2N1_9GAMM</name>
<dbReference type="Pfam" id="PF16187">
    <property type="entry name" value="Peptidase_M16_M"/>
    <property type="match status" value="1"/>
</dbReference>
<evidence type="ECO:0000256" key="1">
    <source>
        <dbReference type="ARBA" id="ARBA00001947"/>
    </source>
</evidence>
<evidence type="ECO:0000313" key="19">
    <source>
        <dbReference type="EMBL" id="EGG29349.1"/>
    </source>
</evidence>
<dbReference type="InterPro" id="IPR050626">
    <property type="entry name" value="Peptidase_M16"/>
</dbReference>
<evidence type="ECO:0000256" key="8">
    <source>
        <dbReference type="ARBA" id="ARBA00022801"/>
    </source>
</evidence>
<dbReference type="Pfam" id="PF05193">
    <property type="entry name" value="Peptidase_M16_C"/>
    <property type="match status" value="1"/>
</dbReference>
<dbReference type="EC" id="3.4.24.55" evidence="4"/>
<evidence type="ECO:0000256" key="2">
    <source>
        <dbReference type="ARBA" id="ARBA00002184"/>
    </source>
</evidence>
<dbReference type="AlphaFoldDB" id="F3L2N1"/>
<evidence type="ECO:0000256" key="6">
    <source>
        <dbReference type="ARBA" id="ARBA00022670"/>
    </source>
</evidence>
<reference evidence="19 20" key="1">
    <citation type="journal article" date="2011" name="J. Bacteriol.">
        <title>Genome sequence of strain IMCC3088, a proteorhodopsin-containing marine bacterium belonging to the OM60/NOR5 clade.</title>
        <authorList>
            <person name="Jang Y."/>
            <person name="Oh H.M."/>
            <person name="Kang I."/>
            <person name="Lee K."/>
            <person name="Yang S.J."/>
            <person name="Cho J.C."/>
        </authorList>
    </citation>
    <scope>NUCLEOTIDE SEQUENCE [LARGE SCALE GENOMIC DNA]</scope>
    <source>
        <strain evidence="19 20">IMCC3088</strain>
    </source>
</reference>
<feature type="domain" description="Peptidase M16 middle/third" evidence="17">
    <location>
        <begin position="404"/>
        <end position="682"/>
    </location>
</feature>
<keyword evidence="8" id="KW-0378">Hydrolase</keyword>
<dbReference type="PROSITE" id="PS00143">
    <property type="entry name" value="INSULINASE"/>
    <property type="match status" value="1"/>
</dbReference>
<dbReference type="RefSeq" id="WP_009576038.1">
    <property type="nucleotide sequence ID" value="NZ_AEIG01000055.1"/>
</dbReference>
<feature type="domain" description="Coenzyme PQQ synthesis protein F-like C-terminal lobe" evidence="18">
    <location>
        <begin position="781"/>
        <end position="877"/>
    </location>
</feature>
<dbReference type="GO" id="GO:0006508">
    <property type="term" value="P:proteolysis"/>
    <property type="evidence" value="ECO:0007669"/>
    <property type="project" value="UniProtKB-KW"/>
</dbReference>
<evidence type="ECO:0000256" key="5">
    <source>
        <dbReference type="ARBA" id="ARBA00017565"/>
    </source>
</evidence>
<evidence type="ECO:0000256" key="7">
    <source>
        <dbReference type="ARBA" id="ARBA00022723"/>
    </source>
</evidence>
<evidence type="ECO:0000313" key="20">
    <source>
        <dbReference type="Proteomes" id="UP000005615"/>
    </source>
</evidence>
<keyword evidence="9" id="KW-0862">Zinc</keyword>
<dbReference type="InterPro" id="IPR001431">
    <property type="entry name" value="Pept_M16_Zn_BS"/>
</dbReference>
<evidence type="ECO:0000259" key="16">
    <source>
        <dbReference type="Pfam" id="PF05193"/>
    </source>
</evidence>
<organism evidence="19 20">
    <name type="scientific">Aequoribacter fuscus</name>
    <dbReference type="NCBI Taxonomy" id="2518989"/>
    <lineage>
        <taxon>Bacteria</taxon>
        <taxon>Pseudomonadati</taxon>
        <taxon>Pseudomonadota</taxon>
        <taxon>Gammaproteobacteria</taxon>
        <taxon>Cellvibrionales</taxon>
        <taxon>Halieaceae</taxon>
        <taxon>Aequoribacter</taxon>
    </lineage>
</organism>
<dbReference type="InterPro" id="IPR011765">
    <property type="entry name" value="Pept_M16_N"/>
</dbReference>
<dbReference type="SUPFAM" id="SSF63411">
    <property type="entry name" value="LuxS/MPP-like metallohydrolase"/>
    <property type="match status" value="4"/>
</dbReference>
<dbReference type="eggNOG" id="COG1025">
    <property type="taxonomic scope" value="Bacteria"/>
</dbReference>
<keyword evidence="6 19" id="KW-0645">Protease</keyword>
<keyword evidence="20" id="KW-1185">Reference proteome</keyword>
<accession>F3L2N1</accession>
<dbReference type="PROSITE" id="PS51257">
    <property type="entry name" value="PROKAR_LIPOPROTEIN"/>
    <property type="match status" value="1"/>
</dbReference>
<evidence type="ECO:0000256" key="10">
    <source>
        <dbReference type="ARBA" id="ARBA00023049"/>
    </source>
</evidence>
<evidence type="ECO:0000256" key="13">
    <source>
        <dbReference type="ARBA" id="ARBA00033450"/>
    </source>
</evidence>
<dbReference type="GO" id="GO:0005737">
    <property type="term" value="C:cytoplasm"/>
    <property type="evidence" value="ECO:0007669"/>
    <property type="project" value="UniProtKB-ARBA"/>
</dbReference>
<dbReference type="Gene3D" id="3.30.830.10">
    <property type="entry name" value="Metalloenzyme, LuxS/M16 peptidase-like"/>
    <property type="match status" value="4"/>
</dbReference>
<keyword evidence="10" id="KW-0482">Metalloprotease</keyword>
<evidence type="ECO:0000256" key="9">
    <source>
        <dbReference type="ARBA" id="ARBA00022833"/>
    </source>
</evidence>
<dbReference type="InterPro" id="IPR007863">
    <property type="entry name" value="Peptidase_M16_C"/>
</dbReference>
<dbReference type="FunFam" id="3.30.830.10:FF:000012">
    <property type="entry name" value="Protease 3"/>
    <property type="match status" value="1"/>
</dbReference>
<dbReference type="Pfam" id="PF22456">
    <property type="entry name" value="PqqF-like_C_4"/>
    <property type="match status" value="1"/>
</dbReference>
<dbReference type="MEROPS" id="M16.A02"/>
<dbReference type="STRING" id="2518989.IMCC3088_1805"/>
<evidence type="ECO:0000256" key="14">
    <source>
        <dbReference type="RuleBase" id="RU004447"/>
    </source>
</evidence>
<evidence type="ECO:0000256" key="11">
    <source>
        <dbReference type="ARBA" id="ARBA00029597"/>
    </source>
</evidence>
<dbReference type="InterPro" id="IPR054734">
    <property type="entry name" value="PqqF-like_C_4"/>
</dbReference>
<proteinExistence type="inferred from homology"/>
<evidence type="ECO:0000256" key="4">
    <source>
        <dbReference type="ARBA" id="ARBA00012449"/>
    </source>
</evidence>
<gene>
    <name evidence="19" type="ORF">IMCC3088_1805</name>
</gene>
<dbReference type="GO" id="GO:0004222">
    <property type="term" value="F:metalloendopeptidase activity"/>
    <property type="evidence" value="ECO:0007669"/>
    <property type="project" value="UniProtKB-EC"/>
</dbReference>
<feature type="domain" description="Peptidase M16 C-terminal" evidence="16">
    <location>
        <begin position="220"/>
        <end position="398"/>
    </location>
</feature>